<name>A0A672JJX8_SALFA</name>
<sequence>MDIMGTSCEKQEKMWVCLEELQGDGGLGVSAYRVVPGADVQNRNSDFVHVSQRFIALPVSIPVETFTLTEDRLLKATQGAAGKQPVLMEQLGLIFPIGLDLRKSTWITMFLSISELRRNRPSVATVT</sequence>
<dbReference type="Proteomes" id="UP000472267">
    <property type="component" value="Chromosome 14"/>
</dbReference>
<proteinExistence type="predicted"/>
<evidence type="ECO:0000313" key="2">
    <source>
        <dbReference type="Proteomes" id="UP000472267"/>
    </source>
</evidence>
<accession>A0A672JJX8</accession>
<dbReference type="Ensembl" id="ENSSFAT00005055194.1">
    <property type="protein sequence ID" value="ENSSFAP00005053517.1"/>
    <property type="gene ID" value="ENSSFAG00005025567.1"/>
</dbReference>
<reference evidence="1" key="1">
    <citation type="submission" date="2019-06" db="EMBL/GenBank/DDBJ databases">
        <authorList>
            <consortium name="Wellcome Sanger Institute Data Sharing"/>
        </authorList>
    </citation>
    <scope>NUCLEOTIDE SEQUENCE [LARGE SCALE GENOMIC DNA]</scope>
</reference>
<reference evidence="1" key="2">
    <citation type="submission" date="2025-08" db="UniProtKB">
        <authorList>
            <consortium name="Ensembl"/>
        </authorList>
    </citation>
    <scope>IDENTIFICATION</scope>
</reference>
<dbReference type="AlphaFoldDB" id="A0A672JJX8"/>
<dbReference type="OMA" id="KSTWITM"/>
<organism evidence="1 2">
    <name type="scientific">Salarias fasciatus</name>
    <name type="common">Jewelled blenny</name>
    <name type="synonym">Blennius fasciatus</name>
    <dbReference type="NCBI Taxonomy" id="181472"/>
    <lineage>
        <taxon>Eukaryota</taxon>
        <taxon>Metazoa</taxon>
        <taxon>Chordata</taxon>
        <taxon>Craniata</taxon>
        <taxon>Vertebrata</taxon>
        <taxon>Euteleostomi</taxon>
        <taxon>Actinopterygii</taxon>
        <taxon>Neopterygii</taxon>
        <taxon>Teleostei</taxon>
        <taxon>Neoteleostei</taxon>
        <taxon>Acanthomorphata</taxon>
        <taxon>Ovalentaria</taxon>
        <taxon>Blenniimorphae</taxon>
        <taxon>Blenniiformes</taxon>
        <taxon>Blennioidei</taxon>
        <taxon>Blenniidae</taxon>
        <taxon>Salariinae</taxon>
        <taxon>Salarias</taxon>
    </lineage>
</organism>
<protein>
    <submittedName>
        <fullName evidence="1">Uncharacterized protein</fullName>
    </submittedName>
</protein>
<evidence type="ECO:0000313" key="1">
    <source>
        <dbReference type="Ensembl" id="ENSSFAP00005053517.1"/>
    </source>
</evidence>
<dbReference type="InParanoid" id="A0A672JJX8"/>
<reference evidence="1" key="3">
    <citation type="submission" date="2025-09" db="UniProtKB">
        <authorList>
            <consortium name="Ensembl"/>
        </authorList>
    </citation>
    <scope>IDENTIFICATION</scope>
</reference>
<keyword evidence="2" id="KW-1185">Reference proteome</keyword>